<accession>A0A090ZDN8</accession>
<organism evidence="2 4">
    <name type="scientific">Bacillus clarus</name>
    <dbReference type="NCBI Taxonomy" id="2338372"/>
    <lineage>
        <taxon>Bacteria</taxon>
        <taxon>Bacillati</taxon>
        <taxon>Bacillota</taxon>
        <taxon>Bacilli</taxon>
        <taxon>Bacillales</taxon>
        <taxon>Bacillaceae</taxon>
        <taxon>Bacillus</taxon>
        <taxon>Bacillus cereus group</taxon>
    </lineage>
</organism>
<reference evidence="2 4" key="1">
    <citation type="submission" date="2014-04" db="EMBL/GenBank/DDBJ databases">
        <authorList>
            <person name="Bishop-Lilly K.A."/>
            <person name="Broomall S.M."/>
            <person name="Chain P.S."/>
            <person name="Chertkov O."/>
            <person name="Coyne S.R."/>
            <person name="Daligault H.E."/>
            <person name="Davenport K.W."/>
            <person name="Erkkila T."/>
            <person name="Frey K.G."/>
            <person name="Gibbons H.S."/>
            <person name="Gu W."/>
            <person name="Jaissle J."/>
            <person name="Johnson S.L."/>
            <person name="Koroleva G.I."/>
            <person name="Ladner J.T."/>
            <person name="Lo C.-C."/>
            <person name="Minogue T.D."/>
            <person name="Munk C."/>
            <person name="Palacios G.F."/>
            <person name="Redden C.L."/>
            <person name="Rosenzweig C.N."/>
            <person name="Scholz M.B."/>
            <person name="Teshima H."/>
            <person name="Xu Y."/>
        </authorList>
    </citation>
    <scope>NUCLEOTIDE SEQUENCE [LARGE SCALE GENOMIC DNA]</scope>
    <source>
        <strain evidence="2 4">BHP</strain>
    </source>
</reference>
<protein>
    <submittedName>
        <fullName evidence="3">DUF3953 domain-containing protein</fullName>
    </submittedName>
</protein>
<keyword evidence="5" id="KW-1185">Reference proteome</keyword>
<dbReference type="RefSeq" id="WP_042980517.1">
    <property type="nucleotide sequence ID" value="NZ_JMQC01000008.1"/>
</dbReference>
<dbReference type="Pfam" id="PF13129">
    <property type="entry name" value="DUF3953"/>
    <property type="match status" value="1"/>
</dbReference>
<dbReference type="Proteomes" id="UP000029389">
    <property type="component" value="Unassembled WGS sequence"/>
</dbReference>
<proteinExistence type="predicted"/>
<name>A0A090ZDN8_9BACI</name>
<keyword evidence="1" id="KW-0472">Membrane</keyword>
<dbReference type="InterPro" id="IPR025018">
    <property type="entry name" value="DUF3953"/>
</dbReference>
<keyword evidence="1" id="KW-0812">Transmembrane</keyword>
<evidence type="ECO:0000313" key="3">
    <source>
        <dbReference type="EMBL" id="RFT68174.1"/>
    </source>
</evidence>
<feature type="transmembrane region" description="Helical" evidence="1">
    <location>
        <begin position="5"/>
        <end position="22"/>
    </location>
</feature>
<evidence type="ECO:0000313" key="4">
    <source>
        <dbReference type="Proteomes" id="UP000029389"/>
    </source>
</evidence>
<dbReference type="EMBL" id="QVOD01000003">
    <property type="protein sequence ID" value="RFT68174.1"/>
    <property type="molecule type" value="Genomic_DNA"/>
</dbReference>
<dbReference type="PATRIC" id="fig|1405.8.peg.2009"/>
<evidence type="ECO:0000256" key="1">
    <source>
        <dbReference type="SAM" id="Phobius"/>
    </source>
</evidence>
<evidence type="ECO:0000313" key="5">
    <source>
        <dbReference type="Proteomes" id="UP000264294"/>
    </source>
</evidence>
<keyword evidence="1" id="KW-1133">Transmembrane helix</keyword>
<evidence type="ECO:0000313" key="2">
    <source>
        <dbReference type="EMBL" id="KFN02376.1"/>
    </source>
</evidence>
<gene>
    <name evidence="3" type="ORF">D0U04_04710</name>
    <name evidence="2" type="ORF">DJ93_1813</name>
</gene>
<dbReference type="Proteomes" id="UP000264294">
    <property type="component" value="Unassembled WGS sequence"/>
</dbReference>
<feature type="transmembrane region" description="Helical" evidence="1">
    <location>
        <begin position="28"/>
        <end position="45"/>
    </location>
</feature>
<dbReference type="EMBL" id="JMQC01000008">
    <property type="protein sequence ID" value="KFN02376.1"/>
    <property type="molecule type" value="Genomic_DNA"/>
</dbReference>
<sequence length="76" mass="8419">MLHILRFLIAFIIIIISVIGLITSQDAFLPLSQFLLGALMFIIAIEQIKKKDTGTGLTCILVGAFVWIALVITYIK</sequence>
<dbReference type="AlphaFoldDB" id="A0A090ZDN8"/>
<comment type="caution">
    <text evidence="2">The sequence shown here is derived from an EMBL/GenBank/DDBJ whole genome shotgun (WGS) entry which is preliminary data.</text>
</comment>
<feature type="transmembrane region" description="Helical" evidence="1">
    <location>
        <begin position="57"/>
        <end position="75"/>
    </location>
</feature>
<reference evidence="3 5" key="2">
    <citation type="submission" date="2018-08" db="EMBL/GenBank/DDBJ databases">
        <title>Bacillus clarus sp. nov. strain PS00077A.</title>
        <authorList>
            <person name="Mendez Acevedo M."/>
            <person name="Carroll L."/>
            <person name="Mukherjee M."/>
            <person name="Wiedmann M."/>
            <person name="Kovac J."/>
        </authorList>
    </citation>
    <scope>NUCLEOTIDE SEQUENCE [LARGE SCALE GENOMIC DNA]</scope>
    <source>
        <strain evidence="3 5">PS00077A</strain>
    </source>
</reference>